<gene>
    <name evidence="1" type="ORF">AY601_2172</name>
</gene>
<evidence type="ECO:0000313" key="1">
    <source>
        <dbReference type="EMBL" id="AMP99072.1"/>
    </source>
</evidence>
<accession>A0A127VCI9</accession>
<dbReference type="AlphaFoldDB" id="A0A127VCI9"/>
<dbReference type="Proteomes" id="UP000071561">
    <property type="component" value="Chromosome"/>
</dbReference>
<organism evidence="1 2">
    <name type="scientific">Pedobacter cryoconitis</name>
    <dbReference type="NCBI Taxonomy" id="188932"/>
    <lineage>
        <taxon>Bacteria</taxon>
        <taxon>Pseudomonadati</taxon>
        <taxon>Bacteroidota</taxon>
        <taxon>Sphingobacteriia</taxon>
        <taxon>Sphingobacteriales</taxon>
        <taxon>Sphingobacteriaceae</taxon>
        <taxon>Pedobacter</taxon>
    </lineage>
</organism>
<dbReference type="EMBL" id="CP014504">
    <property type="protein sequence ID" value="AMP99072.1"/>
    <property type="molecule type" value="Genomic_DNA"/>
</dbReference>
<evidence type="ECO:0000313" key="2">
    <source>
        <dbReference type="Proteomes" id="UP000071561"/>
    </source>
</evidence>
<protein>
    <submittedName>
        <fullName evidence="1">Uncharacterized protein</fullName>
    </submittedName>
</protein>
<name>A0A127VCI9_9SPHI</name>
<sequence>MARLISRFIATRCDSNTMGTMQQGSHTKGKYNKAILGWSNANCLTRRVSDMLEEDATAHYHSFVKENQSLLQRVSLGDVASYLGISQVTLSRIRAKG</sequence>
<keyword evidence="2" id="KW-1185">Reference proteome</keyword>
<dbReference type="RefSeq" id="WP_198163669.1">
    <property type="nucleotide sequence ID" value="NZ_CP014504.1"/>
</dbReference>
<dbReference type="PATRIC" id="fig|188932.3.peg.2275"/>
<proteinExistence type="predicted"/>
<dbReference type="KEGG" id="pcm:AY601_2172"/>
<reference evidence="1 2" key="1">
    <citation type="submission" date="2016-03" db="EMBL/GenBank/DDBJ databases">
        <title>Complete genome sequence of Pedobacter cryoconitis PAMC 27485.</title>
        <authorList>
            <person name="Lee J."/>
            <person name="Kim O.-S."/>
        </authorList>
    </citation>
    <scope>NUCLEOTIDE SEQUENCE [LARGE SCALE GENOMIC DNA]</scope>
    <source>
        <strain evidence="1 2">PAMC 27485</strain>
    </source>
</reference>